<dbReference type="PANTHER" id="PTHR24269:SF16">
    <property type="entry name" value="PROTEIN SLG1"/>
    <property type="match status" value="1"/>
</dbReference>
<dbReference type="GO" id="GO:0005886">
    <property type="term" value="C:plasma membrane"/>
    <property type="evidence" value="ECO:0007669"/>
    <property type="project" value="TreeGrafter"/>
</dbReference>
<dbReference type="EMBL" id="FJOG01000008">
    <property type="protein sequence ID" value="CZR56718.1"/>
    <property type="molecule type" value="Genomic_DNA"/>
</dbReference>
<keyword evidence="5" id="KW-0472">Membrane</keyword>
<feature type="domain" description="WSC" evidence="9">
    <location>
        <begin position="219"/>
        <end position="310"/>
    </location>
</feature>
<feature type="region of interest" description="Disordered" evidence="7">
    <location>
        <begin position="316"/>
        <end position="372"/>
    </location>
</feature>
<dbReference type="AlphaFoldDB" id="A0A1L7WVB8"/>
<dbReference type="InterPro" id="IPR002889">
    <property type="entry name" value="WSC_carb-bd"/>
</dbReference>
<gene>
    <name evidence="10" type="ORF">PAC_06607</name>
</gene>
<dbReference type="Pfam" id="PF01822">
    <property type="entry name" value="WSC"/>
    <property type="match status" value="3"/>
</dbReference>
<feature type="chain" id="PRO_5012656860" description="WSC domain-containing protein" evidence="8">
    <location>
        <begin position="23"/>
        <end position="599"/>
    </location>
</feature>
<proteinExistence type="predicted"/>
<dbReference type="SMART" id="SM00321">
    <property type="entry name" value="WSC"/>
    <property type="match status" value="3"/>
</dbReference>
<evidence type="ECO:0000256" key="5">
    <source>
        <dbReference type="ARBA" id="ARBA00023136"/>
    </source>
</evidence>
<evidence type="ECO:0000256" key="3">
    <source>
        <dbReference type="ARBA" id="ARBA00022729"/>
    </source>
</evidence>
<evidence type="ECO:0000256" key="1">
    <source>
        <dbReference type="ARBA" id="ARBA00004167"/>
    </source>
</evidence>
<feature type="signal peptide" evidence="8">
    <location>
        <begin position="1"/>
        <end position="22"/>
    </location>
</feature>
<evidence type="ECO:0000256" key="4">
    <source>
        <dbReference type="ARBA" id="ARBA00022989"/>
    </source>
</evidence>
<dbReference type="PROSITE" id="PS51257">
    <property type="entry name" value="PROKAR_LIPOPROTEIN"/>
    <property type="match status" value="1"/>
</dbReference>
<comment type="subcellular location">
    <subcellularLocation>
        <location evidence="1">Membrane</location>
        <topology evidence="1">Single-pass membrane protein</topology>
    </subcellularLocation>
</comment>
<dbReference type="Proteomes" id="UP000184330">
    <property type="component" value="Unassembled WGS sequence"/>
</dbReference>
<feature type="domain" description="WSC" evidence="9">
    <location>
        <begin position="507"/>
        <end position="597"/>
    </location>
</feature>
<keyword evidence="6" id="KW-0325">Glycoprotein</keyword>
<evidence type="ECO:0000256" key="7">
    <source>
        <dbReference type="SAM" id="MobiDB-lite"/>
    </source>
</evidence>
<dbReference type="InterPro" id="IPR057231">
    <property type="entry name" value="DUF7909"/>
</dbReference>
<reference evidence="10 11" key="1">
    <citation type="submission" date="2016-03" db="EMBL/GenBank/DDBJ databases">
        <authorList>
            <person name="Ploux O."/>
        </authorList>
    </citation>
    <scope>NUCLEOTIDE SEQUENCE [LARGE SCALE GENOMIC DNA]</scope>
    <source>
        <strain evidence="10 11">UAMH 11012</strain>
    </source>
</reference>
<evidence type="ECO:0000256" key="2">
    <source>
        <dbReference type="ARBA" id="ARBA00022692"/>
    </source>
</evidence>
<dbReference type="InterPro" id="IPR051836">
    <property type="entry name" value="Kremen_rcpt"/>
</dbReference>
<protein>
    <recommendedName>
        <fullName evidence="9">WSC domain-containing protein</fullName>
    </recommendedName>
</protein>
<dbReference type="PROSITE" id="PS51212">
    <property type="entry name" value="WSC"/>
    <property type="match status" value="3"/>
</dbReference>
<feature type="domain" description="WSC" evidence="9">
    <location>
        <begin position="403"/>
        <end position="494"/>
    </location>
</feature>
<dbReference type="PANTHER" id="PTHR24269">
    <property type="entry name" value="KREMEN PROTEIN"/>
    <property type="match status" value="1"/>
</dbReference>
<evidence type="ECO:0000256" key="6">
    <source>
        <dbReference type="ARBA" id="ARBA00023180"/>
    </source>
</evidence>
<keyword evidence="2" id="KW-0812">Transmembrane</keyword>
<evidence type="ECO:0000313" key="11">
    <source>
        <dbReference type="Proteomes" id="UP000184330"/>
    </source>
</evidence>
<evidence type="ECO:0000313" key="10">
    <source>
        <dbReference type="EMBL" id="CZR56718.1"/>
    </source>
</evidence>
<evidence type="ECO:0000259" key="9">
    <source>
        <dbReference type="PROSITE" id="PS51212"/>
    </source>
</evidence>
<organism evidence="10 11">
    <name type="scientific">Phialocephala subalpina</name>
    <dbReference type="NCBI Taxonomy" id="576137"/>
    <lineage>
        <taxon>Eukaryota</taxon>
        <taxon>Fungi</taxon>
        <taxon>Dikarya</taxon>
        <taxon>Ascomycota</taxon>
        <taxon>Pezizomycotina</taxon>
        <taxon>Leotiomycetes</taxon>
        <taxon>Helotiales</taxon>
        <taxon>Mollisiaceae</taxon>
        <taxon>Phialocephala</taxon>
        <taxon>Phialocephala fortinii species complex</taxon>
    </lineage>
</organism>
<keyword evidence="3 8" id="KW-0732">Signal</keyword>
<keyword evidence="11" id="KW-1185">Reference proteome</keyword>
<accession>A0A1L7WVB8</accession>
<keyword evidence="4" id="KW-1133">Transmembrane helix</keyword>
<dbReference type="STRING" id="576137.A0A1L7WVB8"/>
<dbReference type="Pfam" id="PF25486">
    <property type="entry name" value="DUF7909"/>
    <property type="match status" value="1"/>
</dbReference>
<sequence>MMPRPSSTLLLALLGAVASTLACVIPDEPLSNNITEKFQIFVQNPAFPIVHDSIMNFRPNGLDMHLVLRPAGQDTYDTIWLENGFLRNDDRYAVIDLEFNPNDNTTKMFMTDRQYATALFQPVYGCDPDTDELQIRLVLVSRLADPDEGQAEEDGGQIGIQEAGYTGVYEFRYSPANNSLLTDTWYTVNMVIFRDGVTPPATSTTTSASSPTSTASISDYDFVSCWAEPDDGSRTLTTVYSVTGMTNEICAVDCAGSEYFGTQYSVECWCGSSLGVGSYAAPSTDCNDVCSGNATEICGGGRRLSLYQLKSSNSSATTTTSVASPSSSTTSSSPSTTSSSTSSSIPSSTSSITSSSSATTSQSSTSTSTTSTTLSTSTLITSTTASTTSTTSTNPSGLPSVGVYSFVSCWAEPDDGRALSAAFEGTEDMTLETCAAFCSTYPYFGTEWSSECWCGDELTSGSAAAPLSDCDYACAGDATEICGGSRRLSLYQNVDWTAPEDPSSIGSYEFYGCVTDSPARTLTANSLTSSAMTLEMCATFCSGYEYFGAEWSVECYCGNDFTAGAALVDSSECSMTCGGNSEELCGAGDRLSVYQLAAV</sequence>
<evidence type="ECO:0000256" key="8">
    <source>
        <dbReference type="SAM" id="SignalP"/>
    </source>
</evidence>
<name>A0A1L7WVB8_9HELO</name>
<dbReference type="OrthoDB" id="2019572at2759"/>